<reference evidence="2 3" key="1">
    <citation type="submission" date="2021-03" db="EMBL/GenBank/DDBJ databases">
        <authorList>
            <person name="King G.J."/>
            <person name="Bancroft I."/>
            <person name="Baten A."/>
            <person name="Bloomfield J."/>
            <person name="Borpatragohain P."/>
            <person name="He Z."/>
            <person name="Irish N."/>
            <person name="Irwin J."/>
            <person name="Liu K."/>
            <person name="Mauleon R.P."/>
            <person name="Moore J."/>
            <person name="Morris R."/>
            <person name="Ostergaard L."/>
            <person name="Wang B."/>
            <person name="Wells R."/>
        </authorList>
    </citation>
    <scope>NUCLEOTIDE SEQUENCE [LARGE SCALE GENOMIC DNA]</scope>
    <source>
        <strain evidence="2">R-o-18</strain>
        <tissue evidence="2">Leaf</tissue>
    </source>
</reference>
<feature type="domain" description="Myb/SANT-like" evidence="1">
    <location>
        <begin position="69"/>
        <end position="137"/>
    </location>
</feature>
<dbReference type="EMBL" id="JADBGQ010000004">
    <property type="protein sequence ID" value="KAG5401223.1"/>
    <property type="molecule type" value="Genomic_DNA"/>
</dbReference>
<name>A0ABQ7MR77_BRACM</name>
<dbReference type="PANTHER" id="PTHR46929:SF3">
    <property type="entry name" value="MYB_SANT-LIKE DOMAIN-CONTAINING PROTEIN"/>
    <property type="match status" value="1"/>
</dbReference>
<gene>
    <name evidence="2" type="primary">A04p020920.1_BraROA</name>
    <name evidence="2" type="ORF">IGI04_015830</name>
</gene>
<evidence type="ECO:0000313" key="3">
    <source>
        <dbReference type="Proteomes" id="UP000823674"/>
    </source>
</evidence>
<dbReference type="Pfam" id="PF12776">
    <property type="entry name" value="Myb_DNA-bind_3"/>
    <property type="match status" value="1"/>
</dbReference>
<proteinExistence type="predicted"/>
<comment type="caution">
    <text evidence="2">The sequence shown here is derived from an EMBL/GenBank/DDBJ whole genome shotgun (WGS) entry which is preliminary data.</text>
</comment>
<accession>A0ABQ7MR77</accession>
<evidence type="ECO:0000313" key="2">
    <source>
        <dbReference type="EMBL" id="KAG5401223.1"/>
    </source>
</evidence>
<evidence type="ECO:0000259" key="1">
    <source>
        <dbReference type="Pfam" id="PF12776"/>
    </source>
</evidence>
<dbReference type="InterPro" id="IPR024752">
    <property type="entry name" value="Myb/SANT-like_dom"/>
</dbReference>
<protein>
    <recommendedName>
        <fullName evidence="1">Myb/SANT-like domain-containing protein</fullName>
    </recommendedName>
</protein>
<dbReference type="PANTHER" id="PTHR46929">
    <property type="entry name" value="EXPRESSED PROTEIN"/>
    <property type="match status" value="1"/>
</dbReference>
<organism evidence="2 3">
    <name type="scientific">Brassica rapa subsp. trilocularis</name>
    <dbReference type="NCBI Taxonomy" id="1813537"/>
    <lineage>
        <taxon>Eukaryota</taxon>
        <taxon>Viridiplantae</taxon>
        <taxon>Streptophyta</taxon>
        <taxon>Embryophyta</taxon>
        <taxon>Tracheophyta</taxon>
        <taxon>Spermatophyta</taxon>
        <taxon>Magnoliopsida</taxon>
        <taxon>eudicotyledons</taxon>
        <taxon>Gunneridae</taxon>
        <taxon>Pentapetalae</taxon>
        <taxon>rosids</taxon>
        <taxon>malvids</taxon>
        <taxon>Brassicales</taxon>
        <taxon>Brassicaceae</taxon>
        <taxon>Brassiceae</taxon>
        <taxon>Brassica</taxon>
    </lineage>
</organism>
<dbReference type="Proteomes" id="UP000823674">
    <property type="component" value="Chromosome A04"/>
</dbReference>
<keyword evidence="3" id="KW-1185">Reference proteome</keyword>
<sequence>MASNQEESQENNKLQWSDEMTRFLLELITLEKQDGNSKGKNLSEQGKQNVLKELKKQFPVAITWNKKVTWTNEMPHTLLQCIIVEKQSKDEGNRFFNLSQKANIVKKLNEQFKIEMSWKHAKNRWDNLKKFYNMYKMNPENPRLRTIFFDYAQLDDIFGDY</sequence>